<dbReference type="OrthoDB" id="5452160at2759"/>
<gene>
    <name evidence="2" type="ORF">EJ08DRAFT_702604</name>
</gene>
<dbReference type="AlphaFoldDB" id="A0A9P4TTK7"/>
<evidence type="ECO:0000256" key="1">
    <source>
        <dbReference type="SAM" id="SignalP"/>
    </source>
</evidence>
<keyword evidence="1" id="KW-0732">Signal</keyword>
<dbReference type="EMBL" id="MU007113">
    <property type="protein sequence ID" value="KAF2420127.1"/>
    <property type="molecule type" value="Genomic_DNA"/>
</dbReference>
<evidence type="ECO:0000313" key="3">
    <source>
        <dbReference type="Proteomes" id="UP000800235"/>
    </source>
</evidence>
<comment type="caution">
    <text evidence="2">The sequence shown here is derived from an EMBL/GenBank/DDBJ whole genome shotgun (WGS) entry which is preliminary data.</text>
</comment>
<sequence>MLPNHHMSLVLMILFSVLKLISAAPAGVPSARTDYPSITKVHSPGENTTDISSINARAPGFGVAIDLCRDKDYNNCKRNVHLDDRKCYDFGFIGPDTLSSIGFAGNMWCAIFAGYKCDWYPTAYNIFESIPDLSAIPRSDHGNWNDAARSI</sequence>
<name>A0A9P4TTK7_9PEZI</name>
<dbReference type="Proteomes" id="UP000800235">
    <property type="component" value="Unassembled WGS sequence"/>
</dbReference>
<proteinExistence type="predicted"/>
<protein>
    <submittedName>
        <fullName evidence="2">Uncharacterized protein</fullName>
    </submittedName>
</protein>
<accession>A0A9P4TTK7</accession>
<feature type="signal peptide" evidence="1">
    <location>
        <begin position="1"/>
        <end position="23"/>
    </location>
</feature>
<evidence type="ECO:0000313" key="2">
    <source>
        <dbReference type="EMBL" id="KAF2420127.1"/>
    </source>
</evidence>
<reference evidence="2" key="1">
    <citation type="journal article" date="2020" name="Stud. Mycol.">
        <title>101 Dothideomycetes genomes: a test case for predicting lifestyles and emergence of pathogens.</title>
        <authorList>
            <person name="Haridas S."/>
            <person name="Albert R."/>
            <person name="Binder M."/>
            <person name="Bloem J."/>
            <person name="Labutti K."/>
            <person name="Salamov A."/>
            <person name="Andreopoulos B."/>
            <person name="Baker S."/>
            <person name="Barry K."/>
            <person name="Bills G."/>
            <person name="Bluhm B."/>
            <person name="Cannon C."/>
            <person name="Castanera R."/>
            <person name="Culley D."/>
            <person name="Daum C."/>
            <person name="Ezra D."/>
            <person name="Gonzalez J."/>
            <person name="Henrissat B."/>
            <person name="Kuo A."/>
            <person name="Liang C."/>
            <person name="Lipzen A."/>
            <person name="Lutzoni F."/>
            <person name="Magnuson J."/>
            <person name="Mondo S."/>
            <person name="Nolan M."/>
            <person name="Ohm R."/>
            <person name="Pangilinan J."/>
            <person name="Park H.-J."/>
            <person name="Ramirez L."/>
            <person name="Alfaro M."/>
            <person name="Sun H."/>
            <person name="Tritt A."/>
            <person name="Yoshinaga Y."/>
            <person name="Zwiers L.-H."/>
            <person name="Turgeon B."/>
            <person name="Goodwin S."/>
            <person name="Spatafora J."/>
            <person name="Crous P."/>
            <person name="Grigoriev I."/>
        </authorList>
    </citation>
    <scope>NUCLEOTIDE SEQUENCE</scope>
    <source>
        <strain evidence="2">CBS 130266</strain>
    </source>
</reference>
<organism evidence="2 3">
    <name type="scientific">Tothia fuscella</name>
    <dbReference type="NCBI Taxonomy" id="1048955"/>
    <lineage>
        <taxon>Eukaryota</taxon>
        <taxon>Fungi</taxon>
        <taxon>Dikarya</taxon>
        <taxon>Ascomycota</taxon>
        <taxon>Pezizomycotina</taxon>
        <taxon>Dothideomycetes</taxon>
        <taxon>Pleosporomycetidae</taxon>
        <taxon>Venturiales</taxon>
        <taxon>Cylindrosympodiaceae</taxon>
        <taxon>Tothia</taxon>
    </lineage>
</organism>
<feature type="chain" id="PRO_5040163984" evidence="1">
    <location>
        <begin position="24"/>
        <end position="151"/>
    </location>
</feature>
<keyword evidence="3" id="KW-1185">Reference proteome</keyword>